<evidence type="ECO:0000256" key="8">
    <source>
        <dbReference type="ARBA" id="ARBA00023027"/>
    </source>
</evidence>
<comment type="cofactor">
    <cofactor evidence="1 12">
        <name>FAD</name>
        <dbReference type="ChEBI" id="CHEBI:57692"/>
    </cofactor>
</comment>
<organism evidence="13 14">
    <name type="scientific">Candidatus Methylomirabilis tolerans</name>
    <dbReference type="NCBI Taxonomy" id="3123416"/>
    <lineage>
        <taxon>Bacteria</taxon>
        <taxon>Candidatus Methylomirabilota</taxon>
        <taxon>Candidatus Methylomirabilia</taxon>
        <taxon>Candidatus Methylomirabilales</taxon>
        <taxon>Candidatus Methylomirabilaceae</taxon>
        <taxon>Candidatus Methylomirabilis</taxon>
    </lineage>
</organism>
<dbReference type="GO" id="GO:0035999">
    <property type="term" value="P:tetrahydrofolate interconversion"/>
    <property type="evidence" value="ECO:0007669"/>
    <property type="project" value="TreeGrafter"/>
</dbReference>
<evidence type="ECO:0000256" key="4">
    <source>
        <dbReference type="ARBA" id="ARBA00022605"/>
    </source>
</evidence>
<dbReference type="InterPro" id="IPR004620">
    <property type="entry name" value="MTHF_reductase_bac"/>
</dbReference>
<keyword evidence="8" id="KW-0520">NAD</keyword>
<dbReference type="CDD" id="cd00537">
    <property type="entry name" value="MTHFR"/>
    <property type="match status" value="1"/>
</dbReference>
<evidence type="ECO:0000256" key="1">
    <source>
        <dbReference type="ARBA" id="ARBA00001974"/>
    </source>
</evidence>
<dbReference type="AlphaFoldDB" id="A0AAJ1AH49"/>
<dbReference type="Proteomes" id="UP001197609">
    <property type="component" value="Unassembled WGS sequence"/>
</dbReference>
<sequence length="291" mass="32060">MKIVDLYGKGTFGLSFEIFPPKTEAGESQLFDALEALMVYRRPSFVSCTYGAAGSTQDKTLELTAKISKTFGITTAAHRTCVGSTVEEIRQWLKEATNAGIENIVALRGDPPKGQAEFNKPEGGFAHANELVALIRREFPHVSIAVAGYPETHQEAPSPEVDLVNLKRKVEAGADAVITQLFYDNHDFFTFRRRYEEAGIAAPLIPGILPVVNLGQVQRITSMCRARIPVSFLTELEVYRDDPDGQVGVGIRYAIRQCRELLDAGIPGLHFYLLNKSEATFQILQALKLSG</sequence>
<evidence type="ECO:0000313" key="14">
    <source>
        <dbReference type="Proteomes" id="UP001197609"/>
    </source>
</evidence>
<keyword evidence="4" id="KW-0028">Amino-acid biosynthesis</keyword>
<keyword evidence="9" id="KW-0486">Methionine biosynthesis</keyword>
<evidence type="ECO:0000256" key="5">
    <source>
        <dbReference type="ARBA" id="ARBA00022630"/>
    </source>
</evidence>
<dbReference type="PANTHER" id="PTHR45754:SF3">
    <property type="entry name" value="METHYLENETETRAHYDROFOLATE REDUCTASE (NADPH)"/>
    <property type="match status" value="1"/>
</dbReference>
<evidence type="ECO:0000256" key="12">
    <source>
        <dbReference type="RuleBase" id="RU003862"/>
    </source>
</evidence>
<protein>
    <recommendedName>
        <fullName evidence="12">Methylenetetrahydrofolate reductase</fullName>
        <ecNumber evidence="12">1.5.1.54</ecNumber>
    </recommendedName>
</protein>
<comment type="pathway">
    <text evidence="10">Amino-acid biosynthesis; L-methionine biosynthesis via de novo pathway.</text>
</comment>
<dbReference type="EMBL" id="JAIOIU010000069">
    <property type="protein sequence ID" value="MBZ0159650.1"/>
    <property type="molecule type" value="Genomic_DNA"/>
</dbReference>
<reference evidence="13 14" key="1">
    <citation type="journal article" date="2021" name="bioRxiv">
        <title>Unraveling nitrogen, sulfur and carbon metabolic pathways and microbial community transcriptional responses to substrate deprivation and toxicity stresses in a bioreactor mimicking anoxic brackish coastal sediment conditions.</title>
        <authorList>
            <person name="Martins P.D."/>
            <person name="Echeveste M.J."/>
            <person name="Arshad A."/>
            <person name="Kurth J."/>
            <person name="Ouboter H."/>
            <person name="Jetten M.S.M."/>
            <person name="Welte C.U."/>
        </authorList>
    </citation>
    <scope>NUCLEOTIDE SEQUENCE [LARGE SCALE GENOMIC DNA]</scope>
    <source>
        <strain evidence="13">MAG_38</strain>
    </source>
</reference>
<dbReference type="GO" id="GO:0009086">
    <property type="term" value="P:methionine biosynthetic process"/>
    <property type="evidence" value="ECO:0007669"/>
    <property type="project" value="UniProtKB-KW"/>
</dbReference>
<comment type="pathway">
    <text evidence="2 12">One-carbon metabolism; tetrahydrofolate interconversion.</text>
</comment>
<comment type="caution">
    <text evidence="13">The sequence shown here is derived from an EMBL/GenBank/DDBJ whole genome shotgun (WGS) entry which is preliminary data.</text>
</comment>
<dbReference type="SUPFAM" id="SSF51730">
    <property type="entry name" value="FAD-linked oxidoreductase"/>
    <property type="match status" value="1"/>
</dbReference>
<dbReference type="GO" id="GO:0005829">
    <property type="term" value="C:cytosol"/>
    <property type="evidence" value="ECO:0007669"/>
    <property type="project" value="InterPro"/>
</dbReference>
<accession>A0AAJ1AH49</accession>
<evidence type="ECO:0000256" key="11">
    <source>
        <dbReference type="ARBA" id="ARBA00048628"/>
    </source>
</evidence>
<evidence type="ECO:0000256" key="3">
    <source>
        <dbReference type="ARBA" id="ARBA00006743"/>
    </source>
</evidence>
<dbReference type="GO" id="GO:0106312">
    <property type="term" value="F:methylenetetrahydrofolate reductase (NADH) activity"/>
    <property type="evidence" value="ECO:0007669"/>
    <property type="project" value="UniProtKB-EC"/>
</dbReference>
<evidence type="ECO:0000256" key="9">
    <source>
        <dbReference type="ARBA" id="ARBA00023167"/>
    </source>
</evidence>
<dbReference type="NCBIfam" id="TIGR00676">
    <property type="entry name" value="fadh2"/>
    <property type="match status" value="1"/>
</dbReference>
<dbReference type="EC" id="1.5.1.54" evidence="12"/>
<gene>
    <name evidence="13" type="primary">metF</name>
    <name evidence="13" type="ORF">K8G79_05900</name>
</gene>
<dbReference type="GO" id="GO:0071949">
    <property type="term" value="F:FAD binding"/>
    <property type="evidence" value="ECO:0007669"/>
    <property type="project" value="TreeGrafter"/>
</dbReference>
<evidence type="ECO:0000313" key="13">
    <source>
        <dbReference type="EMBL" id="MBZ0159650.1"/>
    </source>
</evidence>
<dbReference type="PANTHER" id="PTHR45754">
    <property type="entry name" value="METHYLENETETRAHYDROFOLATE REDUCTASE"/>
    <property type="match status" value="1"/>
</dbReference>
<keyword evidence="6 12" id="KW-0274">FAD</keyword>
<dbReference type="Gene3D" id="3.20.20.220">
    <property type="match status" value="1"/>
</dbReference>
<name>A0AAJ1AH49_9BACT</name>
<evidence type="ECO:0000256" key="6">
    <source>
        <dbReference type="ARBA" id="ARBA00022827"/>
    </source>
</evidence>
<dbReference type="InterPro" id="IPR029041">
    <property type="entry name" value="FAD-linked_oxidoreductase-like"/>
</dbReference>
<keyword evidence="5 12" id="KW-0285">Flavoprotein</keyword>
<evidence type="ECO:0000256" key="2">
    <source>
        <dbReference type="ARBA" id="ARBA00004777"/>
    </source>
</evidence>
<dbReference type="Pfam" id="PF02219">
    <property type="entry name" value="MTHFR"/>
    <property type="match status" value="1"/>
</dbReference>
<comment type="similarity">
    <text evidence="3 12">Belongs to the methylenetetrahydrofolate reductase family.</text>
</comment>
<evidence type="ECO:0000256" key="7">
    <source>
        <dbReference type="ARBA" id="ARBA00023002"/>
    </source>
</evidence>
<comment type="catalytic activity">
    <reaction evidence="11">
        <text>(6S)-5-methyl-5,6,7,8-tetrahydrofolate + NAD(+) = (6R)-5,10-methylene-5,6,7,8-tetrahydrofolate + NADH + H(+)</text>
        <dbReference type="Rhea" id="RHEA:19821"/>
        <dbReference type="ChEBI" id="CHEBI:15378"/>
        <dbReference type="ChEBI" id="CHEBI:15636"/>
        <dbReference type="ChEBI" id="CHEBI:18608"/>
        <dbReference type="ChEBI" id="CHEBI:57540"/>
        <dbReference type="ChEBI" id="CHEBI:57945"/>
        <dbReference type="EC" id="1.5.1.54"/>
    </reaction>
    <physiologicalReaction direction="right-to-left" evidence="11">
        <dbReference type="Rhea" id="RHEA:19823"/>
    </physiologicalReaction>
</comment>
<dbReference type="InterPro" id="IPR003171">
    <property type="entry name" value="Mehydrof_redctse-like"/>
</dbReference>
<evidence type="ECO:0000256" key="10">
    <source>
        <dbReference type="ARBA" id="ARBA00034478"/>
    </source>
</evidence>
<proteinExistence type="inferred from homology"/>
<keyword evidence="7 12" id="KW-0560">Oxidoreductase</keyword>